<dbReference type="AlphaFoldDB" id="A0A2U8GXV2"/>
<feature type="compositionally biased region" description="Acidic residues" evidence="1">
    <location>
        <begin position="50"/>
        <end position="60"/>
    </location>
</feature>
<gene>
    <name evidence="2" type="ORF">CEW87_03695</name>
</gene>
<dbReference type="RefSeq" id="WP_108971500.1">
    <property type="nucleotide sequence ID" value="NZ_CP022188.1"/>
</dbReference>
<protein>
    <recommendedName>
        <fullName evidence="4">DUF2802 domain-containing protein</fullName>
    </recommendedName>
</protein>
<dbReference type="InterPro" id="IPR021244">
    <property type="entry name" value="DUF2802"/>
</dbReference>
<evidence type="ECO:0000256" key="1">
    <source>
        <dbReference type="SAM" id="MobiDB-lite"/>
    </source>
</evidence>
<proteinExistence type="predicted"/>
<accession>A0A2U8GXV2</accession>
<dbReference type="Proteomes" id="UP000244902">
    <property type="component" value="Chromosome"/>
</dbReference>
<sequence length="193" mass="20193">MGFRQLVWALIAALLIYGAWQLLRALLAGRGRAEAASPPAAAALKADSTAAEDEDDDDSDFNYAPLPSDVVAPAAPPAPEAPAAERPDTFALELELQRLRREVGALRAALDVQQGEIGALHETVQRLLDAPPAVSNAFEDSAGQSASPEYSEALVLARRGLSVEEVAARCGITRAEAELVVSLAARGELEGGV</sequence>
<evidence type="ECO:0000313" key="2">
    <source>
        <dbReference type="EMBL" id="AWI78539.1"/>
    </source>
</evidence>
<evidence type="ECO:0000313" key="3">
    <source>
        <dbReference type="Proteomes" id="UP000244902"/>
    </source>
</evidence>
<dbReference type="EMBL" id="CP022188">
    <property type="protein sequence ID" value="AWI78539.1"/>
    <property type="molecule type" value="Genomic_DNA"/>
</dbReference>
<feature type="compositionally biased region" description="Low complexity" evidence="1">
    <location>
        <begin position="64"/>
        <end position="73"/>
    </location>
</feature>
<dbReference type="Pfam" id="PF10975">
    <property type="entry name" value="DUF2802"/>
    <property type="match status" value="1"/>
</dbReference>
<evidence type="ECO:0008006" key="4">
    <source>
        <dbReference type="Google" id="ProtNLM"/>
    </source>
</evidence>
<name>A0A2U8GXV2_9RHOO</name>
<organism evidence="2 3">
    <name type="scientific">Parazoarcus communis</name>
    <dbReference type="NCBI Taxonomy" id="41977"/>
    <lineage>
        <taxon>Bacteria</taxon>
        <taxon>Pseudomonadati</taxon>
        <taxon>Pseudomonadota</taxon>
        <taxon>Betaproteobacteria</taxon>
        <taxon>Rhodocyclales</taxon>
        <taxon>Zoogloeaceae</taxon>
        <taxon>Parazoarcus</taxon>
    </lineage>
</organism>
<reference evidence="2 3" key="1">
    <citation type="submission" date="2017-06" db="EMBL/GenBank/DDBJ databases">
        <title>Azoarcus sp. TSNA42 complete genome sequence.</title>
        <authorList>
            <person name="Woo J.-H."/>
            <person name="Kim H.-S."/>
        </authorList>
    </citation>
    <scope>NUCLEOTIDE SEQUENCE [LARGE SCALE GENOMIC DNA]</scope>
    <source>
        <strain evidence="2 3">TSNA42</strain>
    </source>
</reference>
<dbReference type="OrthoDB" id="9182460at2"/>
<feature type="region of interest" description="Disordered" evidence="1">
    <location>
        <begin position="44"/>
        <end position="87"/>
    </location>
</feature>